<feature type="region of interest" description="Disordered" evidence="1">
    <location>
        <begin position="128"/>
        <end position="152"/>
    </location>
</feature>
<evidence type="ECO:0000313" key="2">
    <source>
        <dbReference type="EMBL" id="CAL1372999.1"/>
    </source>
</evidence>
<evidence type="ECO:0000313" key="3">
    <source>
        <dbReference type="Proteomes" id="UP001497516"/>
    </source>
</evidence>
<evidence type="ECO:0000256" key="1">
    <source>
        <dbReference type="SAM" id="MobiDB-lite"/>
    </source>
</evidence>
<keyword evidence="3" id="KW-1185">Reference proteome</keyword>
<dbReference type="EMBL" id="OZ034815">
    <property type="protein sequence ID" value="CAL1372999.1"/>
    <property type="molecule type" value="Genomic_DNA"/>
</dbReference>
<dbReference type="Proteomes" id="UP001497516">
    <property type="component" value="Chromosome 2"/>
</dbReference>
<evidence type="ECO:0008006" key="4">
    <source>
        <dbReference type="Google" id="ProtNLM"/>
    </source>
</evidence>
<feature type="compositionally biased region" description="Basic and acidic residues" evidence="1">
    <location>
        <begin position="129"/>
        <end position="152"/>
    </location>
</feature>
<protein>
    <recommendedName>
        <fullName evidence="4">Secreted protein</fullName>
    </recommendedName>
</protein>
<name>A0AAV2DGH4_9ROSI</name>
<proteinExistence type="predicted"/>
<gene>
    <name evidence="2" type="ORF">LTRI10_LOCUS14957</name>
</gene>
<accession>A0AAV2DGH4</accession>
<reference evidence="2 3" key="1">
    <citation type="submission" date="2024-04" db="EMBL/GenBank/DDBJ databases">
        <authorList>
            <person name="Fracassetti M."/>
        </authorList>
    </citation>
    <scope>NUCLEOTIDE SEQUENCE [LARGE SCALE GENOMIC DNA]</scope>
</reference>
<sequence length="152" mass="17598">MSSRLSATSASLFHVISRCSSTSCALDSFSSYCLWHSSNNSASISRNIFRTLTVNPWTAWFQCVWMFFSNASKRIGSTTPRFCAISPTMCSLFHKNSALSATWRKQISALCIEHFDFRRYKVNHHHKEQPREEISGIDKRRPPTEWHEPELY</sequence>
<organism evidence="2 3">
    <name type="scientific">Linum trigynum</name>
    <dbReference type="NCBI Taxonomy" id="586398"/>
    <lineage>
        <taxon>Eukaryota</taxon>
        <taxon>Viridiplantae</taxon>
        <taxon>Streptophyta</taxon>
        <taxon>Embryophyta</taxon>
        <taxon>Tracheophyta</taxon>
        <taxon>Spermatophyta</taxon>
        <taxon>Magnoliopsida</taxon>
        <taxon>eudicotyledons</taxon>
        <taxon>Gunneridae</taxon>
        <taxon>Pentapetalae</taxon>
        <taxon>rosids</taxon>
        <taxon>fabids</taxon>
        <taxon>Malpighiales</taxon>
        <taxon>Linaceae</taxon>
        <taxon>Linum</taxon>
    </lineage>
</organism>
<dbReference type="AlphaFoldDB" id="A0AAV2DGH4"/>